<name>A0ACC2CPT5_DIPCM</name>
<gene>
    <name evidence="1" type="ORF">O6H91_09G062400</name>
</gene>
<keyword evidence="2" id="KW-1185">Reference proteome</keyword>
<dbReference type="EMBL" id="CM055100">
    <property type="protein sequence ID" value="KAJ7544031.1"/>
    <property type="molecule type" value="Genomic_DNA"/>
</dbReference>
<sequence length="383" mass="39937">MASAQNSKDSAPAAFAEAGEDWNKATDSATKGVEHAKDRAHGVVENAKGSLKGGYDPAKNSGQGVVQSAKEKLGQAFSSTKGAAQTPVDSSKGKVQQASNAVENVAKSTADNVGQKVDQTTGLGKDKVQGATEKLNNLKISSDDGGAKEDRGANDQKGILQTIGETITQSAMSVKNAIVGKTEQTDANRKEEEDAIAEKLRKGGQQVGDKAGEAADDVQSKGLLKAAGEQLMQTSEVVGNQIIGSAQAAKESFMGTADRKQDHSVPVRQRAAEEVGAAKDTVVQTGDEKKEQAKGILQAVQETLMGKADQKQGHAVPDRQGAAEKGNAAKNTVMQTVEEKKEQGKGFMQSVADTLSPKQTETDRKIDRNAAADSGKHVGKGMV</sequence>
<evidence type="ECO:0000313" key="1">
    <source>
        <dbReference type="EMBL" id="KAJ7544031.1"/>
    </source>
</evidence>
<comment type="caution">
    <text evidence="1">The sequence shown here is derived from an EMBL/GenBank/DDBJ whole genome shotgun (WGS) entry which is preliminary data.</text>
</comment>
<proteinExistence type="predicted"/>
<protein>
    <submittedName>
        <fullName evidence="1">Uncharacterized protein</fullName>
    </submittedName>
</protein>
<organism evidence="1 2">
    <name type="scientific">Diphasiastrum complanatum</name>
    <name type="common">Issler's clubmoss</name>
    <name type="synonym">Lycopodium complanatum</name>
    <dbReference type="NCBI Taxonomy" id="34168"/>
    <lineage>
        <taxon>Eukaryota</taxon>
        <taxon>Viridiplantae</taxon>
        <taxon>Streptophyta</taxon>
        <taxon>Embryophyta</taxon>
        <taxon>Tracheophyta</taxon>
        <taxon>Lycopodiopsida</taxon>
        <taxon>Lycopodiales</taxon>
        <taxon>Lycopodiaceae</taxon>
        <taxon>Lycopodioideae</taxon>
        <taxon>Diphasiastrum</taxon>
    </lineage>
</organism>
<reference evidence="2" key="1">
    <citation type="journal article" date="2024" name="Proc. Natl. Acad. Sci. U.S.A.">
        <title>Extraordinary preservation of gene collinearity over three hundred million years revealed in homosporous lycophytes.</title>
        <authorList>
            <person name="Li C."/>
            <person name="Wickell D."/>
            <person name="Kuo L.Y."/>
            <person name="Chen X."/>
            <person name="Nie B."/>
            <person name="Liao X."/>
            <person name="Peng D."/>
            <person name="Ji J."/>
            <person name="Jenkins J."/>
            <person name="Williams M."/>
            <person name="Shu S."/>
            <person name="Plott C."/>
            <person name="Barry K."/>
            <person name="Rajasekar S."/>
            <person name="Grimwood J."/>
            <person name="Han X."/>
            <person name="Sun S."/>
            <person name="Hou Z."/>
            <person name="He W."/>
            <person name="Dai G."/>
            <person name="Sun C."/>
            <person name="Schmutz J."/>
            <person name="Leebens-Mack J.H."/>
            <person name="Li F.W."/>
            <person name="Wang L."/>
        </authorList>
    </citation>
    <scope>NUCLEOTIDE SEQUENCE [LARGE SCALE GENOMIC DNA]</scope>
    <source>
        <strain evidence="2">cv. PW_Plant_1</strain>
    </source>
</reference>
<accession>A0ACC2CPT5</accession>
<evidence type="ECO:0000313" key="2">
    <source>
        <dbReference type="Proteomes" id="UP001162992"/>
    </source>
</evidence>
<dbReference type="Proteomes" id="UP001162992">
    <property type="component" value="Chromosome 9"/>
</dbReference>